<dbReference type="KEGG" id="dez:DKM44_06580"/>
<evidence type="ECO:0000313" key="3">
    <source>
        <dbReference type="Proteomes" id="UP000245368"/>
    </source>
</evidence>
<accession>A0A2Z3JCP5</accession>
<name>A0A2Z3JCP5_9DEIO</name>
<protein>
    <recommendedName>
        <fullName evidence="4">Lipoprotein</fullName>
    </recommendedName>
</protein>
<dbReference type="Proteomes" id="UP000245368">
    <property type="component" value="Chromosome"/>
</dbReference>
<evidence type="ECO:0008006" key="4">
    <source>
        <dbReference type="Google" id="ProtNLM"/>
    </source>
</evidence>
<dbReference type="EMBL" id="CP029494">
    <property type="protein sequence ID" value="AWN22933.1"/>
    <property type="molecule type" value="Genomic_DNA"/>
</dbReference>
<dbReference type="AlphaFoldDB" id="A0A2Z3JCP5"/>
<feature type="chain" id="PRO_5016402737" description="Lipoprotein" evidence="1">
    <location>
        <begin position="23"/>
        <end position="166"/>
    </location>
</feature>
<evidence type="ECO:0000256" key="1">
    <source>
        <dbReference type="SAM" id="SignalP"/>
    </source>
</evidence>
<feature type="signal peptide" evidence="1">
    <location>
        <begin position="1"/>
        <end position="22"/>
    </location>
</feature>
<proteinExistence type="predicted"/>
<sequence length="166" mass="16674">MSLTLGAALLAGCGALPLPSIALPDQNLSLPLSAGLENYVAYDDKDAFTGTGIPSLLSHVQIAGKVAYAGAGNLKQLAVYLRSSLPNCNTVFGSGVRLCAASGESAQRVGTLSLQNGVVTGFVLSGAALDAAAKVGHGYFGVQAVQGSSISGDTLNFTDMRASAKL</sequence>
<evidence type="ECO:0000313" key="2">
    <source>
        <dbReference type="EMBL" id="AWN22933.1"/>
    </source>
</evidence>
<keyword evidence="1" id="KW-0732">Signal</keyword>
<keyword evidence="3" id="KW-1185">Reference proteome</keyword>
<organism evidence="2 3">
    <name type="scientific">Deinococcus irradiatisoli</name>
    <dbReference type="NCBI Taxonomy" id="2202254"/>
    <lineage>
        <taxon>Bacteria</taxon>
        <taxon>Thermotogati</taxon>
        <taxon>Deinococcota</taxon>
        <taxon>Deinococci</taxon>
        <taxon>Deinococcales</taxon>
        <taxon>Deinococcaceae</taxon>
        <taxon>Deinococcus</taxon>
    </lineage>
</organism>
<reference evidence="2 3" key="1">
    <citation type="submission" date="2018-05" db="EMBL/GenBank/DDBJ databases">
        <title>Complete Genome Sequence of Deinococcus sp. strain 17bor-2.</title>
        <authorList>
            <person name="Srinivasan S."/>
        </authorList>
    </citation>
    <scope>NUCLEOTIDE SEQUENCE [LARGE SCALE GENOMIC DNA]</scope>
    <source>
        <strain evidence="2 3">17bor-2</strain>
    </source>
</reference>
<gene>
    <name evidence="2" type="ORF">DKM44_06580</name>
</gene>